<evidence type="ECO:0000313" key="3">
    <source>
        <dbReference type="Proteomes" id="UP001148614"/>
    </source>
</evidence>
<dbReference type="Proteomes" id="UP001148614">
    <property type="component" value="Unassembled WGS sequence"/>
</dbReference>
<evidence type="ECO:0000256" key="1">
    <source>
        <dbReference type="SAM" id="Phobius"/>
    </source>
</evidence>
<evidence type="ECO:0000313" key="2">
    <source>
        <dbReference type="EMBL" id="KAJ3560933.1"/>
    </source>
</evidence>
<sequence>MRVSLPPSSGSALFRRRSPVYAILSIFVAAQSVIAAAAGPGDANTVGAAIEAMNAFYNETTGLWGHGSVVA</sequence>
<dbReference type="AlphaFoldDB" id="A0A9W8N737"/>
<keyword evidence="1" id="KW-0812">Transmembrane</keyword>
<keyword evidence="1" id="KW-0472">Membrane</keyword>
<dbReference type="EMBL" id="JANPWZ010002162">
    <property type="protein sequence ID" value="KAJ3560933.1"/>
    <property type="molecule type" value="Genomic_DNA"/>
</dbReference>
<keyword evidence="3" id="KW-1185">Reference proteome</keyword>
<name>A0A9W8N737_9PEZI</name>
<organism evidence="2 3">
    <name type="scientific">Xylaria arbuscula</name>
    <dbReference type="NCBI Taxonomy" id="114810"/>
    <lineage>
        <taxon>Eukaryota</taxon>
        <taxon>Fungi</taxon>
        <taxon>Dikarya</taxon>
        <taxon>Ascomycota</taxon>
        <taxon>Pezizomycotina</taxon>
        <taxon>Sordariomycetes</taxon>
        <taxon>Xylariomycetidae</taxon>
        <taxon>Xylariales</taxon>
        <taxon>Xylariaceae</taxon>
        <taxon>Xylaria</taxon>
    </lineage>
</organism>
<accession>A0A9W8N737</accession>
<proteinExistence type="predicted"/>
<keyword evidence="1" id="KW-1133">Transmembrane helix</keyword>
<comment type="caution">
    <text evidence="2">The sequence shown here is derived from an EMBL/GenBank/DDBJ whole genome shotgun (WGS) entry which is preliminary data.</text>
</comment>
<gene>
    <name evidence="2" type="ORF">NPX13_g9133</name>
</gene>
<feature type="transmembrane region" description="Helical" evidence="1">
    <location>
        <begin position="20"/>
        <end position="38"/>
    </location>
</feature>
<reference evidence="2" key="1">
    <citation type="submission" date="2022-07" db="EMBL/GenBank/DDBJ databases">
        <title>Genome Sequence of Xylaria arbuscula.</title>
        <authorList>
            <person name="Buettner E."/>
        </authorList>
    </citation>
    <scope>NUCLEOTIDE SEQUENCE</scope>
    <source>
        <strain evidence="2">VT107</strain>
    </source>
</reference>
<protein>
    <submittedName>
        <fullName evidence="2">Uncharacterized protein</fullName>
    </submittedName>
</protein>